<protein>
    <submittedName>
        <fullName evidence="2">Uncharacterized protein</fullName>
    </submittedName>
</protein>
<gene>
    <name evidence="2" type="ORF">T01_1622</name>
</gene>
<organism evidence="2 3">
    <name type="scientific">Trichinella spiralis</name>
    <name type="common">Trichina worm</name>
    <dbReference type="NCBI Taxonomy" id="6334"/>
    <lineage>
        <taxon>Eukaryota</taxon>
        <taxon>Metazoa</taxon>
        <taxon>Ecdysozoa</taxon>
        <taxon>Nematoda</taxon>
        <taxon>Enoplea</taxon>
        <taxon>Dorylaimia</taxon>
        <taxon>Trichinellida</taxon>
        <taxon>Trichinellidae</taxon>
        <taxon>Trichinella</taxon>
    </lineage>
</organism>
<reference evidence="2 3" key="1">
    <citation type="submission" date="2015-01" db="EMBL/GenBank/DDBJ databases">
        <title>Evolution of Trichinella species and genotypes.</title>
        <authorList>
            <person name="Korhonen P.K."/>
            <person name="Edoardo P."/>
            <person name="Giuseppe L.R."/>
            <person name="Gasser R.B."/>
        </authorList>
    </citation>
    <scope>NUCLEOTIDE SEQUENCE [LARGE SCALE GENOMIC DNA]</scope>
    <source>
        <strain evidence="2">ISS3</strain>
    </source>
</reference>
<dbReference type="EMBL" id="JYDH01000046">
    <property type="protein sequence ID" value="KRY36066.1"/>
    <property type="molecule type" value="Genomic_DNA"/>
</dbReference>
<evidence type="ECO:0000313" key="2">
    <source>
        <dbReference type="EMBL" id="KRY36066.1"/>
    </source>
</evidence>
<dbReference type="InParanoid" id="A0A0V1BGQ3"/>
<proteinExistence type="predicted"/>
<feature type="region of interest" description="Disordered" evidence="1">
    <location>
        <begin position="159"/>
        <end position="190"/>
    </location>
</feature>
<accession>A0A0V1BGQ3</accession>
<dbReference type="AlphaFoldDB" id="A0A0V1BGQ3"/>
<sequence>MSSSVKKIKIYSFRSAFLPQTNNYTMIMFRGKQKQSTYMLANYKHEDNFILELYTATSYKEEKNLNRMRSMPSYNMTTKLQLTRSERMPSIRIVNVQGQQGFHFVGTGIRCSAGGGKAILTQTALPGHELVHTNRRSGSLFRNCEWTKVRKLSLEQKKISPEIVANDGNKSKKGDNSSAMNSFGPIKSRP</sequence>
<dbReference type="Proteomes" id="UP000054776">
    <property type="component" value="Unassembled WGS sequence"/>
</dbReference>
<name>A0A0V1BGQ3_TRISP</name>
<keyword evidence="3" id="KW-1185">Reference proteome</keyword>
<comment type="caution">
    <text evidence="2">The sequence shown here is derived from an EMBL/GenBank/DDBJ whole genome shotgun (WGS) entry which is preliminary data.</text>
</comment>
<evidence type="ECO:0000313" key="3">
    <source>
        <dbReference type="Proteomes" id="UP000054776"/>
    </source>
</evidence>
<dbReference type="OrthoDB" id="10433811at2759"/>
<evidence type="ECO:0000256" key="1">
    <source>
        <dbReference type="SAM" id="MobiDB-lite"/>
    </source>
</evidence>